<dbReference type="EMBL" id="MU266337">
    <property type="protein sequence ID" value="KAH7929846.1"/>
    <property type="molecule type" value="Genomic_DNA"/>
</dbReference>
<keyword evidence="2" id="KW-1185">Reference proteome</keyword>
<sequence>MHVYTCLCACTASDFGRCCLGHCSNRKSCVALLFSWSTLTMRARDDSGNCVIPRAPDMISSTKVDLIVAVPRSNNAKTRRHRHGRDCTSYEDREQSSNMYKLLRGCILPTTRIWGPLWYNWTTPQSAHKPVHRGEAPWHQLLIECSLGSATCPQYSQWAAKPSSASCPQETQCNLNSCCRRQRCPPRRYTKW</sequence>
<proteinExistence type="predicted"/>
<gene>
    <name evidence="1" type="ORF">BV22DRAFT_100473</name>
</gene>
<dbReference type="Proteomes" id="UP000790709">
    <property type="component" value="Unassembled WGS sequence"/>
</dbReference>
<evidence type="ECO:0000313" key="1">
    <source>
        <dbReference type="EMBL" id="KAH7929846.1"/>
    </source>
</evidence>
<comment type="caution">
    <text evidence="1">The sequence shown here is derived from an EMBL/GenBank/DDBJ whole genome shotgun (WGS) entry which is preliminary data.</text>
</comment>
<accession>A0ACB8BWD3</accession>
<protein>
    <submittedName>
        <fullName evidence="1">Uncharacterized protein</fullName>
    </submittedName>
</protein>
<name>A0ACB8BWD3_9AGAM</name>
<organism evidence="1 2">
    <name type="scientific">Leucogyrophana mollusca</name>
    <dbReference type="NCBI Taxonomy" id="85980"/>
    <lineage>
        <taxon>Eukaryota</taxon>
        <taxon>Fungi</taxon>
        <taxon>Dikarya</taxon>
        <taxon>Basidiomycota</taxon>
        <taxon>Agaricomycotina</taxon>
        <taxon>Agaricomycetes</taxon>
        <taxon>Agaricomycetidae</taxon>
        <taxon>Boletales</taxon>
        <taxon>Boletales incertae sedis</taxon>
        <taxon>Leucogyrophana</taxon>
    </lineage>
</organism>
<evidence type="ECO:0000313" key="2">
    <source>
        <dbReference type="Proteomes" id="UP000790709"/>
    </source>
</evidence>
<reference evidence="1" key="1">
    <citation type="journal article" date="2021" name="New Phytol.">
        <title>Evolutionary innovations through gain and loss of genes in the ectomycorrhizal Boletales.</title>
        <authorList>
            <person name="Wu G."/>
            <person name="Miyauchi S."/>
            <person name="Morin E."/>
            <person name="Kuo A."/>
            <person name="Drula E."/>
            <person name="Varga T."/>
            <person name="Kohler A."/>
            <person name="Feng B."/>
            <person name="Cao Y."/>
            <person name="Lipzen A."/>
            <person name="Daum C."/>
            <person name="Hundley H."/>
            <person name="Pangilinan J."/>
            <person name="Johnson J."/>
            <person name="Barry K."/>
            <person name="LaButti K."/>
            <person name="Ng V."/>
            <person name="Ahrendt S."/>
            <person name="Min B."/>
            <person name="Choi I.G."/>
            <person name="Park H."/>
            <person name="Plett J.M."/>
            <person name="Magnuson J."/>
            <person name="Spatafora J.W."/>
            <person name="Nagy L.G."/>
            <person name="Henrissat B."/>
            <person name="Grigoriev I.V."/>
            <person name="Yang Z.L."/>
            <person name="Xu J."/>
            <person name="Martin F.M."/>
        </authorList>
    </citation>
    <scope>NUCLEOTIDE SEQUENCE</scope>
    <source>
        <strain evidence="1">KUC20120723A-06</strain>
    </source>
</reference>